<protein>
    <submittedName>
        <fullName evidence="2">Uncharacterized protein</fullName>
    </submittedName>
</protein>
<feature type="region of interest" description="Disordered" evidence="1">
    <location>
        <begin position="102"/>
        <end position="128"/>
    </location>
</feature>
<evidence type="ECO:0000313" key="3">
    <source>
        <dbReference type="Proteomes" id="UP000603453"/>
    </source>
</evidence>
<evidence type="ECO:0000256" key="1">
    <source>
        <dbReference type="SAM" id="MobiDB-lite"/>
    </source>
</evidence>
<feature type="compositionally biased region" description="Low complexity" evidence="1">
    <location>
        <begin position="102"/>
        <end position="122"/>
    </location>
</feature>
<gene>
    <name evidence="2" type="ORF">INT47_004952</name>
</gene>
<evidence type="ECO:0000313" key="2">
    <source>
        <dbReference type="EMBL" id="KAG2203145.1"/>
    </source>
</evidence>
<accession>A0A8H7R3Z2</accession>
<dbReference type="EMBL" id="JAEPRD010000054">
    <property type="protein sequence ID" value="KAG2203145.1"/>
    <property type="molecule type" value="Genomic_DNA"/>
</dbReference>
<sequence>MENHTVLIKQEPETNEVIIKQECEYTTVSKYILANNLQCAFAHAAENDDGPENVIAPESVHAEESVTANATESVHTTETVTAPEINSVPDSANDLLVSNAAESVNTEESANAAESAHASTSEMQQAVKGPSPKIAFSVKPVEIDAKISDHCFHPTCTRIQKKLSEDIPNSSFNAFFLEHHVNHLNSDLKKAYDQLAEYYTRIANISDDRNIKITCAKVQRLVTLYDYSSKTFKDTVNLKQIFLDSFAKPKAPLFGDPQNIETHNFDPFNLDLSEIDRNDSTVVIDVNRSMDAFISHFEAVHVAYGVDVEKHWFFHLHELFMKDTRVSGWFYDTIFANYLKNDRMTWTEAKKILDTKFGYKARYGTYIMHQQLLNVKQRKGEDFAEYVTRVQSCARIAMVDRTDNFFLCNLFLSNLYNKNMQRRVKEILEDHLQEVHRDDAMDQLAREDQFMKYYSDFRNVDKAVHKRRSQLNACDYLYSHGHNLRPEQTLSLANHSFKKRRI</sequence>
<dbReference type="AlphaFoldDB" id="A0A8H7R3Z2"/>
<proteinExistence type="predicted"/>
<name>A0A8H7R3Z2_9FUNG</name>
<comment type="caution">
    <text evidence="2">The sequence shown here is derived from an EMBL/GenBank/DDBJ whole genome shotgun (WGS) entry which is preliminary data.</text>
</comment>
<dbReference type="Proteomes" id="UP000603453">
    <property type="component" value="Unassembled WGS sequence"/>
</dbReference>
<reference evidence="2" key="1">
    <citation type="submission" date="2020-12" db="EMBL/GenBank/DDBJ databases">
        <title>Metabolic potential, ecology and presence of endohyphal bacteria is reflected in genomic diversity of Mucoromycotina.</title>
        <authorList>
            <person name="Muszewska A."/>
            <person name="Okrasinska A."/>
            <person name="Steczkiewicz K."/>
            <person name="Drgas O."/>
            <person name="Orlowska M."/>
            <person name="Perlinska-Lenart U."/>
            <person name="Aleksandrzak-Piekarczyk T."/>
            <person name="Szatraj K."/>
            <person name="Zielenkiewicz U."/>
            <person name="Pilsyk S."/>
            <person name="Malc E."/>
            <person name="Mieczkowski P."/>
            <person name="Kruszewska J.S."/>
            <person name="Biernat P."/>
            <person name="Pawlowska J."/>
        </authorList>
    </citation>
    <scope>NUCLEOTIDE SEQUENCE</scope>
    <source>
        <strain evidence="2">WA0000017839</strain>
    </source>
</reference>
<keyword evidence="3" id="KW-1185">Reference proteome</keyword>
<organism evidence="2 3">
    <name type="scientific">Mucor saturninus</name>
    <dbReference type="NCBI Taxonomy" id="64648"/>
    <lineage>
        <taxon>Eukaryota</taxon>
        <taxon>Fungi</taxon>
        <taxon>Fungi incertae sedis</taxon>
        <taxon>Mucoromycota</taxon>
        <taxon>Mucoromycotina</taxon>
        <taxon>Mucoromycetes</taxon>
        <taxon>Mucorales</taxon>
        <taxon>Mucorineae</taxon>
        <taxon>Mucoraceae</taxon>
        <taxon>Mucor</taxon>
    </lineage>
</organism>